<evidence type="ECO:0000259" key="3">
    <source>
        <dbReference type="PROSITE" id="PS51319"/>
    </source>
</evidence>
<dbReference type="GO" id="GO:0005634">
    <property type="term" value="C:nucleus"/>
    <property type="evidence" value="ECO:0007669"/>
    <property type="project" value="UniProtKB-SubCell"/>
</dbReference>
<feature type="region of interest" description="Disordered" evidence="2">
    <location>
        <begin position="383"/>
        <end position="402"/>
    </location>
</feature>
<proteinExistence type="predicted"/>
<keyword evidence="1" id="KW-0539">Nucleus</keyword>
<dbReference type="InterPro" id="IPR017923">
    <property type="entry name" value="TFIIS_N"/>
</dbReference>
<feature type="region of interest" description="Disordered" evidence="2">
    <location>
        <begin position="1"/>
        <end position="71"/>
    </location>
</feature>
<dbReference type="AlphaFoldDB" id="A0A6J0JMU9"/>
<evidence type="ECO:0000256" key="1">
    <source>
        <dbReference type="PROSITE-ProRule" id="PRU00649"/>
    </source>
</evidence>
<feature type="domain" description="TFIIS N-terminal" evidence="3">
    <location>
        <begin position="188"/>
        <end position="273"/>
    </location>
</feature>
<reference evidence="4" key="1">
    <citation type="journal article" date="2019" name="Database">
        <title>The radish genome database (RadishGD): an integrated information resource for radish genomics.</title>
        <authorList>
            <person name="Yu H.J."/>
            <person name="Baek S."/>
            <person name="Lee Y.J."/>
            <person name="Cho A."/>
            <person name="Mun J.H."/>
        </authorList>
    </citation>
    <scope>NUCLEOTIDE SEQUENCE [LARGE SCALE GENOMIC DNA]</scope>
    <source>
        <strain evidence="4">cv. WK10039</strain>
    </source>
</reference>
<dbReference type="GO" id="GO:0009742">
    <property type="term" value="P:brassinosteroid mediated signaling pathway"/>
    <property type="evidence" value="ECO:0007669"/>
    <property type="project" value="InterPro"/>
</dbReference>
<dbReference type="RefSeq" id="XP_018436346.2">
    <property type="nucleotide sequence ID" value="XM_018580844.2"/>
</dbReference>
<dbReference type="Gene3D" id="1.20.930.10">
    <property type="entry name" value="Conserved domain common to transcription factors TFIIS, elongin A, CRSP70"/>
    <property type="match status" value="1"/>
</dbReference>
<feature type="compositionally biased region" description="Basic and acidic residues" evidence="2">
    <location>
        <begin position="31"/>
        <end position="53"/>
    </location>
</feature>
<organism evidence="4 5">
    <name type="scientific">Raphanus sativus</name>
    <name type="common">Radish</name>
    <name type="synonym">Raphanus raphanistrum var. sativus</name>
    <dbReference type="NCBI Taxonomy" id="3726"/>
    <lineage>
        <taxon>Eukaryota</taxon>
        <taxon>Viridiplantae</taxon>
        <taxon>Streptophyta</taxon>
        <taxon>Embryophyta</taxon>
        <taxon>Tracheophyta</taxon>
        <taxon>Spermatophyta</taxon>
        <taxon>Magnoliopsida</taxon>
        <taxon>eudicotyledons</taxon>
        <taxon>Gunneridae</taxon>
        <taxon>Pentapetalae</taxon>
        <taxon>rosids</taxon>
        <taxon>malvids</taxon>
        <taxon>Brassicales</taxon>
        <taxon>Brassicaceae</taxon>
        <taxon>Brassiceae</taxon>
        <taxon>Raphanus</taxon>
    </lineage>
</organism>
<dbReference type="KEGG" id="rsz:108808739"/>
<feature type="compositionally biased region" description="Basic and acidic residues" evidence="2">
    <location>
        <begin position="7"/>
        <end position="24"/>
    </location>
</feature>
<dbReference type="GO" id="GO:0032784">
    <property type="term" value="P:regulation of DNA-templated transcription elongation"/>
    <property type="evidence" value="ECO:0007669"/>
    <property type="project" value="InterPro"/>
</dbReference>
<dbReference type="PANTHER" id="PTHR47350">
    <property type="entry name" value="PROTEIN IWS1 HOMOLOG 1"/>
    <property type="match status" value="1"/>
</dbReference>
<dbReference type="OrthoDB" id="21124at2759"/>
<gene>
    <name evidence="5" type="primary">LOC108808739</name>
</gene>
<dbReference type="PANTHER" id="PTHR47350:SF5">
    <property type="entry name" value="PROTEIN IWS1 HOMOLOG 2"/>
    <property type="match status" value="1"/>
</dbReference>
<dbReference type="PROSITE" id="PS51319">
    <property type="entry name" value="TFIIS_N"/>
    <property type="match status" value="1"/>
</dbReference>
<reference evidence="5" key="2">
    <citation type="submission" date="2025-08" db="UniProtKB">
        <authorList>
            <consortium name="RefSeq"/>
        </authorList>
    </citation>
    <scope>IDENTIFICATION</scope>
    <source>
        <tissue evidence="5">Leaf</tissue>
    </source>
</reference>
<evidence type="ECO:0000313" key="5">
    <source>
        <dbReference type="RefSeq" id="XP_018436346.2"/>
    </source>
</evidence>
<name>A0A6J0JMU9_RAPSA</name>
<dbReference type="InterPro" id="IPR044204">
    <property type="entry name" value="IWS1/2"/>
</dbReference>
<dbReference type="Proteomes" id="UP000504610">
    <property type="component" value="Chromosome 6"/>
</dbReference>
<comment type="subcellular location">
    <subcellularLocation>
        <location evidence="1">Nucleus</location>
    </subcellularLocation>
</comment>
<accession>A0A6J0JMU9</accession>
<evidence type="ECO:0000313" key="4">
    <source>
        <dbReference type="Proteomes" id="UP000504610"/>
    </source>
</evidence>
<keyword evidence="4" id="KW-1185">Reference proteome</keyword>
<dbReference type="Pfam" id="PF08711">
    <property type="entry name" value="Med26"/>
    <property type="match status" value="1"/>
</dbReference>
<protein>
    <submittedName>
        <fullName evidence="5">Protein IWS1 homolog 2</fullName>
    </submittedName>
</protein>
<sequence length="402" mass="46006">MSQESITETRARARASSVDDKTEELFDDLAEEPRATSDDDKVGTKRQRNQKDKSHPKKKKKQDSARDNDLEIPTEIEEMWDSLTNNNTPPNPNPKVAIDRAKMKEDNDEIDKLFQVRKKKCVWEKDKAEIALQVEQVMANLELAVEDDVELNKQGKPATNKLLKLPILVGVLSKKYLQAEFLDHGVLSLLKNWLEPLPDGSLPNTNIRTSVLQILDDLSVILDKGLGCRREQLIKSGLAKVVMFLSKSEEETRGNRRLANDLVNRWGHMVYDRSTRYEDMLSREEREEQEELLSRREKMKKAAPEEARVGDFDVDVDFSARPKPMVPAGDRVVVTVPTATSMDFVLRPRPKVDKRLEARAKMHGDCKRYEALMKRVKDRRALSKASKHALKLSVDGHSKPKY</sequence>
<evidence type="ECO:0000256" key="2">
    <source>
        <dbReference type="SAM" id="MobiDB-lite"/>
    </source>
</evidence>
<dbReference type="InterPro" id="IPR035441">
    <property type="entry name" value="TFIIS/LEDGF_dom_sf"/>
</dbReference>
<dbReference type="GeneID" id="108808739"/>